<proteinExistence type="predicted"/>
<accession>A0A8X7UXU9</accession>
<gene>
    <name evidence="1" type="ORF">Bca52824_040400</name>
</gene>
<organism evidence="1 2">
    <name type="scientific">Brassica carinata</name>
    <name type="common">Ethiopian mustard</name>
    <name type="synonym">Abyssinian cabbage</name>
    <dbReference type="NCBI Taxonomy" id="52824"/>
    <lineage>
        <taxon>Eukaryota</taxon>
        <taxon>Viridiplantae</taxon>
        <taxon>Streptophyta</taxon>
        <taxon>Embryophyta</taxon>
        <taxon>Tracheophyta</taxon>
        <taxon>Spermatophyta</taxon>
        <taxon>Magnoliopsida</taxon>
        <taxon>eudicotyledons</taxon>
        <taxon>Gunneridae</taxon>
        <taxon>Pentapetalae</taxon>
        <taxon>rosids</taxon>
        <taxon>malvids</taxon>
        <taxon>Brassicales</taxon>
        <taxon>Brassicaceae</taxon>
        <taxon>Brassiceae</taxon>
        <taxon>Brassica</taxon>
    </lineage>
</organism>
<evidence type="ECO:0000313" key="2">
    <source>
        <dbReference type="Proteomes" id="UP000886595"/>
    </source>
</evidence>
<evidence type="ECO:0000313" key="1">
    <source>
        <dbReference type="EMBL" id="KAG2293731.1"/>
    </source>
</evidence>
<protein>
    <submittedName>
        <fullName evidence="1">Uncharacterized protein</fullName>
    </submittedName>
</protein>
<dbReference type="EMBL" id="JAAMPC010000009">
    <property type="protein sequence ID" value="KAG2293731.1"/>
    <property type="molecule type" value="Genomic_DNA"/>
</dbReference>
<dbReference type="Proteomes" id="UP000886595">
    <property type="component" value="Unassembled WGS sequence"/>
</dbReference>
<name>A0A8X7UXU9_BRACI</name>
<keyword evidence="2" id="KW-1185">Reference proteome</keyword>
<dbReference type="AlphaFoldDB" id="A0A8X7UXU9"/>
<comment type="caution">
    <text evidence="1">The sequence shown here is derived from an EMBL/GenBank/DDBJ whole genome shotgun (WGS) entry which is preliminary data.</text>
</comment>
<sequence>MAEEDQEEDPMQAEYKHNVATLEAGNDDEELWNAPYRETLFSEDYYPVEMFNAGSNVGSMSQKRKTWMQEANGNMTKFANLVAGDQAEAMKLSDREEEERLALQRTLKTARPWSEAMMNIRREKLLLQKRQLQEKARIEARMKVRQEERLALVKMEEEEARSNCKFEQDPLSAEKVENELLILIGGSRKARDRSLLKKFGLVLKTDHIDDDRLYDLEEGEIF</sequence>
<reference evidence="1 2" key="1">
    <citation type="submission" date="2020-02" db="EMBL/GenBank/DDBJ databases">
        <authorList>
            <person name="Ma Q."/>
            <person name="Huang Y."/>
            <person name="Song X."/>
            <person name="Pei D."/>
        </authorList>
    </citation>
    <scope>NUCLEOTIDE SEQUENCE [LARGE SCALE GENOMIC DNA]</scope>
    <source>
        <strain evidence="1">Sxm20200214</strain>
        <tissue evidence="1">Leaf</tissue>
    </source>
</reference>
<dbReference type="OrthoDB" id="1165906at2759"/>